<dbReference type="PATRIC" id="fig|1245471.3.peg.3090"/>
<evidence type="ECO:0000313" key="3">
    <source>
        <dbReference type="Proteomes" id="UP000015503"/>
    </source>
</evidence>
<feature type="transmembrane region" description="Helical" evidence="1">
    <location>
        <begin position="42"/>
        <end position="69"/>
    </location>
</feature>
<dbReference type="KEGG" id="pre:PCA10_30660"/>
<gene>
    <name evidence="2" type="ORF">PCA10_30660</name>
</gene>
<keyword evidence="1" id="KW-1133">Transmembrane helix</keyword>
<reference evidence="2 3" key="1">
    <citation type="journal article" date="2013" name="Genome Announc.">
        <title>Complete Genome Sequence of the Carbazole Degrader Pseudomonas resinovorans Strain CA10 (NBRC 106553).</title>
        <authorList>
            <person name="Shintani M."/>
            <person name="Hosoyama A."/>
            <person name="Ohji S."/>
            <person name="Tsuchikane K."/>
            <person name="Takarada H."/>
            <person name="Yamazoe A."/>
            <person name="Fujita N."/>
            <person name="Nojiri H."/>
        </authorList>
    </citation>
    <scope>NUCLEOTIDE SEQUENCE [LARGE SCALE GENOMIC DNA]</scope>
    <source>
        <strain evidence="2 3">NBRC 106553</strain>
    </source>
</reference>
<dbReference type="STRING" id="1245471.PCA10_30660"/>
<accession>S6AS27</accession>
<protein>
    <recommendedName>
        <fullName evidence="4">Transmembrane sensor/regulator PpyR</fullName>
    </recommendedName>
</protein>
<dbReference type="AlphaFoldDB" id="S6AS27"/>
<sequence length="76" mass="8380">MFDFLENPCQALKLSNQVLASGVVMLLLGILLAYVVDDYLSMLALLMAHLMTMLGPTAIKLGYVLRLLALKRLSAR</sequence>
<evidence type="ECO:0000313" key="2">
    <source>
        <dbReference type="EMBL" id="BAN48798.1"/>
    </source>
</evidence>
<evidence type="ECO:0000256" key="1">
    <source>
        <dbReference type="SAM" id="Phobius"/>
    </source>
</evidence>
<dbReference type="RefSeq" id="WP_016492944.1">
    <property type="nucleotide sequence ID" value="NC_021499.1"/>
</dbReference>
<proteinExistence type="predicted"/>
<organism evidence="2 3">
    <name type="scientific">Metapseudomonas resinovorans NBRC 106553</name>
    <dbReference type="NCBI Taxonomy" id="1245471"/>
    <lineage>
        <taxon>Bacteria</taxon>
        <taxon>Pseudomonadati</taxon>
        <taxon>Pseudomonadota</taxon>
        <taxon>Gammaproteobacteria</taxon>
        <taxon>Pseudomonadales</taxon>
        <taxon>Pseudomonadaceae</taxon>
        <taxon>Metapseudomonas</taxon>
    </lineage>
</organism>
<dbReference type="OrthoDB" id="6905559at2"/>
<name>S6AS27_METRE</name>
<keyword evidence="3" id="KW-1185">Reference proteome</keyword>
<dbReference type="Proteomes" id="UP000015503">
    <property type="component" value="Chromosome"/>
</dbReference>
<keyword evidence="1" id="KW-0812">Transmembrane</keyword>
<dbReference type="HOGENOM" id="CLU_177880_1_0_6"/>
<dbReference type="EMBL" id="AP013068">
    <property type="protein sequence ID" value="BAN48798.1"/>
    <property type="molecule type" value="Genomic_DNA"/>
</dbReference>
<evidence type="ECO:0008006" key="4">
    <source>
        <dbReference type="Google" id="ProtNLM"/>
    </source>
</evidence>
<feature type="transmembrane region" description="Helical" evidence="1">
    <location>
        <begin position="18"/>
        <end position="36"/>
    </location>
</feature>
<keyword evidence="1" id="KW-0472">Membrane</keyword>